<protein>
    <submittedName>
        <fullName evidence="2">Transmembrane protein</fullName>
    </submittedName>
</protein>
<feature type="compositionally biased region" description="Basic residues" evidence="1">
    <location>
        <begin position="194"/>
        <end position="207"/>
    </location>
</feature>
<dbReference type="EMBL" id="CADCTP010000440">
    <property type="protein sequence ID" value="CAA9292755.1"/>
    <property type="molecule type" value="Genomic_DNA"/>
</dbReference>
<dbReference type="AlphaFoldDB" id="A0A6J4K1B3"/>
<proteinExistence type="predicted"/>
<sequence length="380" mass="38948">AITPGPPAAGPAGRAAPRAAARGRVQLPRARPDGHRPPRPLARDRVRDLLRHRPDQPLHPATAVLADRAQPAGLGLPGQPGRPRRHRARLRAAAAGQAVVGRAAAVGLAPGALGAARHRAAVDPGAGRLGRLRAGQRPVERRAVVSVAVLLPAYALLRRLGGDRVDRPARRGQGTGHRDRLGLPAVAGAAHVPVRGRGRGRHRHRGHRGTDAAAAELAGPAGAAPPGGGPAGTAGQSDRGGGEDRPGRAGLPAHGGRTPALRAEPRGTAGIAPARRRASYRLRGGVERDRAVARGAAARPAGAGRRTGRQPGPGQLAGARRALPGVGRGRRALRRRADPARAGAQRRRTDARPRQPGSAHRAEPARRAADEVGRPGGGAV</sequence>
<feature type="compositionally biased region" description="Basic and acidic residues" evidence="1">
    <location>
        <begin position="360"/>
        <end position="373"/>
    </location>
</feature>
<feature type="non-terminal residue" evidence="2">
    <location>
        <position position="1"/>
    </location>
</feature>
<organism evidence="2">
    <name type="scientific">uncultured Mycobacteriales bacterium</name>
    <dbReference type="NCBI Taxonomy" id="581187"/>
    <lineage>
        <taxon>Bacteria</taxon>
        <taxon>Bacillati</taxon>
        <taxon>Actinomycetota</taxon>
        <taxon>Actinomycetes</taxon>
        <taxon>Mycobacteriales</taxon>
        <taxon>environmental samples</taxon>
    </lineage>
</organism>
<feature type="compositionally biased region" description="Basic and acidic residues" evidence="1">
    <location>
        <begin position="30"/>
        <end position="45"/>
    </location>
</feature>
<gene>
    <name evidence="2" type="ORF">AVDCRST_MAG41-4555</name>
</gene>
<feature type="region of interest" description="Disordered" evidence="1">
    <location>
        <begin position="1"/>
        <end position="45"/>
    </location>
</feature>
<accession>A0A6J4K1B3</accession>
<reference evidence="2" key="1">
    <citation type="submission" date="2020-02" db="EMBL/GenBank/DDBJ databases">
        <authorList>
            <person name="Meier V. D."/>
        </authorList>
    </citation>
    <scope>NUCLEOTIDE SEQUENCE</scope>
    <source>
        <strain evidence="2">AVDCRST_MAG41</strain>
    </source>
</reference>
<keyword evidence="2" id="KW-0812">Transmembrane</keyword>
<evidence type="ECO:0000256" key="1">
    <source>
        <dbReference type="SAM" id="MobiDB-lite"/>
    </source>
</evidence>
<feature type="region of interest" description="Disordered" evidence="1">
    <location>
        <begin position="165"/>
        <end position="380"/>
    </location>
</feature>
<name>A0A6J4K1B3_9ACTN</name>
<feature type="compositionally biased region" description="Low complexity" evidence="1">
    <location>
        <begin position="10"/>
        <end position="24"/>
    </location>
</feature>
<feature type="compositionally biased region" description="Low complexity" evidence="1">
    <location>
        <begin position="293"/>
        <end position="325"/>
    </location>
</feature>
<feature type="non-terminal residue" evidence="2">
    <location>
        <position position="380"/>
    </location>
</feature>
<evidence type="ECO:0000313" key="2">
    <source>
        <dbReference type="EMBL" id="CAA9292755.1"/>
    </source>
</evidence>
<feature type="compositionally biased region" description="Low complexity" evidence="1">
    <location>
        <begin position="211"/>
        <end position="224"/>
    </location>
</feature>
<keyword evidence="2" id="KW-0472">Membrane</keyword>